<evidence type="ECO:0000313" key="2">
    <source>
        <dbReference type="Proteomes" id="UP000271624"/>
    </source>
</evidence>
<dbReference type="Proteomes" id="UP000271624">
    <property type="component" value="Unassembled WGS sequence"/>
</dbReference>
<protein>
    <submittedName>
        <fullName evidence="1">Uncharacterized protein</fullName>
    </submittedName>
</protein>
<sequence>MTAIEPHIEKFQHIDPQQVKTYLVAHGWQQQQKQGDKASIWTLDGFEILLPLKPEIIDFKRRMAEVVETLALAENRSQVEIYGALITEAPNTTIQAVVTHIATPNAAELSGEVTLLGVVVNKLRSIHTELADRDYILALKAYQERLPIYCTGDLIKENGTFILKNPHQLSLDEPAVS</sequence>
<keyword evidence="2" id="KW-1185">Reference proteome</keyword>
<proteinExistence type="predicted"/>
<reference evidence="1" key="1">
    <citation type="submission" date="2018-12" db="EMBL/GenBank/DDBJ databases">
        <authorList>
            <person name="Will S."/>
            <person name="Neumann-Schaal M."/>
            <person name="Henke P."/>
        </authorList>
    </citation>
    <scope>NUCLEOTIDE SEQUENCE</scope>
    <source>
        <strain evidence="1">PCC 7102</strain>
    </source>
</reference>
<dbReference type="RefSeq" id="WP_127087205.1">
    <property type="nucleotide sequence ID" value="NZ_RSCL01000047.1"/>
</dbReference>
<name>A0A3S1C0V5_9CYAN</name>
<reference evidence="1" key="2">
    <citation type="journal article" date="2019" name="Genome Biol. Evol.">
        <title>Day and night: Metabolic profiles and evolutionary relationships of six axenic non-marine cyanobacteria.</title>
        <authorList>
            <person name="Will S.E."/>
            <person name="Henke P."/>
            <person name="Boedeker C."/>
            <person name="Huang S."/>
            <person name="Brinkmann H."/>
            <person name="Rohde M."/>
            <person name="Jarek M."/>
            <person name="Friedl T."/>
            <person name="Seufert S."/>
            <person name="Schumacher M."/>
            <person name="Overmann J."/>
            <person name="Neumann-Schaal M."/>
            <person name="Petersen J."/>
        </authorList>
    </citation>
    <scope>NUCLEOTIDE SEQUENCE [LARGE SCALE GENOMIC DNA]</scope>
    <source>
        <strain evidence="1">PCC 7102</strain>
    </source>
</reference>
<dbReference type="OrthoDB" id="484469at2"/>
<dbReference type="AlphaFoldDB" id="A0A3S1C0V5"/>
<comment type="caution">
    <text evidence="1">The sequence shown here is derived from an EMBL/GenBank/DDBJ whole genome shotgun (WGS) entry which is preliminary data.</text>
</comment>
<gene>
    <name evidence="1" type="ORF">DSM106972_092680</name>
</gene>
<accession>A0A3S1C0V5</accession>
<evidence type="ECO:0000313" key="1">
    <source>
        <dbReference type="EMBL" id="RUS94631.1"/>
    </source>
</evidence>
<dbReference type="EMBL" id="RSCL01000047">
    <property type="protein sequence ID" value="RUS94631.1"/>
    <property type="molecule type" value="Genomic_DNA"/>
</dbReference>
<organism evidence="1 2">
    <name type="scientific">Dulcicalothrix desertica PCC 7102</name>
    <dbReference type="NCBI Taxonomy" id="232991"/>
    <lineage>
        <taxon>Bacteria</taxon>
        <taxon>Bacillati</taxon>
        <taxon>Cyanobacteriota</taxon>
        <taxon>Cyanophyceae</taxon>
        <taxon>Nostocales</taxon>
        <taxon>Calotrichaceae</taxon>
        <taxon>Dulcicalothrix</taxon>
    </lineage>
</organism>